<feature type="region of interest" description="Disordered" evidence="1">
    <location>
        <begin position="237"/>
        <end position="258"/>
    </location>
</feature>
<reference evidence="2" key="1">
    <citation type="submission" date="2019-09" db="EMBL/GenBank/DDBJ databases">
        <authorList>
            <person name="Li J."/>
        </authorList>
    </citation>
    <scope>NUCLEOTIDE SEQUENCE [LARGE SCALE GENOMIC DNA]</scope>
    <source>
        <strain evidence="2">JCM 14732</strain>
    </source>
</reference>
<evidence type="ECO:0008006" key="4">
    <source>
        <dbReference type="Google" id="ProtNLM"/>
    </source>
</evidence>
<dbReference type="RefSeq" id="WP_149688110.1">
    <property type="nucleotide sequence ID" value="NZ_SDPQ02000001.1"/>
</dbReference>
<dbReference type="OrthoDB" id="3209715at2"/>
<proteinExistence type="predicted"/>
<gene>
    <name evidence="2" type="ORF">ESP70_004435</name>
</gene>
<keyword evidence="3" id="KW-1185">Reference proteome</keyword>
<dbReference type="AlphaFoldDB" id="A0A5M4FJR6"/>
<evidence type="ECO:0000313" key="2">
    <source>
        <dbReference type="EMBL" id="KAA1400003.1"/>
    </source>
</evidence>
<accession>A0A5M4FJR6</accession>
<dbReference type="Proteomes" id="UP000380867">
    <property type="component" value="Unassembled WGS sequence"/>
</dbReference>
<dbReference type="EMBL" id="SDPQ02000001">
    <property type="protein sequence ID" value="KAA1400003.1"/>
    <property type="molecule type" value="Genomic_DNA"/>
</dbReference>
<organism evidence="2 3">
    <name type="scientific">Aeromicrobium ginsengisoli</name>
    <dbReference type="NCBI Taxonomy" id="363867"/>
    <lineage>
        <taxon>Bacteria</taxon>
        <taxon>Bacillati</taxon>
        <taxon>Actinomycetota</taxon>
        <taxon>Actinomycetes</taxon>
        <taxon>Propionibacteriales</taxon>
        <taxon>Nocardioidaceae</taxon>
        <taxon>Aeromicrobium</taxon>
    </lineage>
</organism>
<feature type="compositionally biased region" description="Basic residues" evidence="1">
    <location>
        <begin position="249"/>
        <end position="258"/>
    </location>
</feature>
<sequence length="258" mass="28942">MDGFKDDQIHVVIPAGGRAPSWEGLVVHESTELSNADVHPLEEPRRTRVARSVIDLASWCTNDRYARAAVIAALQQGLANTARMRDALTRRGPCRRRGLIIESILDAAGGIQSLPERDFDALWRAAGLPRPTRQRRVRGTDGRYYLDASWESLGMSAEIHGIPHHAVRQWDADLRRANEIVIGGDRLLIFSSYAIRHEQVAVADQLFRMARTCGWTGPEPDLHALRALQHPKRMKFRRSGVEGGPINMRSRRQHSANA</sequence>
<name>A0A5M4FJR6_9ACTN</name>
<evidence type="ECO:0000313" key="3">
    <source>
        <dbReference type="Proteomes" id="UP000380867"/>
    </source>
</evidence>
<evidence type="ECO:0000256" key="1">
    <source>
        <dbReference type="SAM" id="MobiDB-lite"/>
    </source>
</evidence>
<comment type="caution">
    <text evidence="2">The sequence shown here is derived from an EMBL/GenBank/DDBJ whole genome shotgun (WGS) entry which is preliminary data.</text>
</comment>
<protein>
    <recommendedName>
        <fullName evidence="4">DUF559 domain-containing protein</fullName>
    </recommendedName>
</protein>